<protein>
    <recommendedName>
        <fullName evidence="3">AB hydrolase-1 domain-containing protein</fullName>
    </recommendedName>
</protein>
<comment type="caution">
    <text evidence="1">The sequence shown here is derived from an EMBL/GenBank/DDBJ whole genome shotgun (WGS) entry which is preliminary data.</text>
</comment>
<keyword evidence="2" id="KW-1185">Reference proteome</keyword>
<dbReference type="OrthoDB" id="9773293at2"/>
<dbReference type="Gene3D" id="3.40.50.1820">
    <property type="entry name" value="alpha/beta hydrolase"/>
    <property type="match status" value="1"/>
</dbReference>
<accession>A0A402B5Z1</accession>
<dbReference type="RefSeq" id="WP_126627183.1">
    <property type="nucleotide sequence ID" value="NZ_BIFT01000001.1"/>
</dbReference>
<dbReference type="InterPro" id="IPR029058">
    <property type="entry name" value="AB_hydrolase_fold"/>
</dbReference>
<evidence type="ECO:0008006" key="3">
    <source>
        <dbReference type="Google" id="ProtNLM"/>
    </source>
</evidence>
<dbReference type="EMBL" id="BIFT01000001">
    <property type="protein sequence ID" value="GCE26768.1"/>
    <property type="molecule type" value="Genomic_DNA"/>
</dbReference>
<reference evidence="2" key="1">
    <citation type="submission" date="2018-12" db="EMBL/GenBank/DDBJ databases">
        <title>Tengunoibacter tsumagoiensis gen. nov., sp. nov., Dictyobacter kobayashii sp. nov., D. alpinus sp. nov., and D. joshuensis sp. nov. and description of Dictyobacteraceae fam. nov. within the order Ktedonobacterales isolated from Tengu-no-mugimeshi.</title>
        <authorList>
            <person name="Wang C.M."/>
            <person name="Zheng Y."/>
            <person name="Sakai Y."/>
            <person name="Toyoda A."/>
            <person name="Minakuchi Y."/>
            <person name="Abe K."/>
            <person name="Yokota A."/>
            <person name="Yabe S."/>
        </authorList>
    </citation>
    <scope>NUCLEOTIDE SEQUENCE [LARGE SCALE GENOMIC DNA]</scope>
    <source>
        <strain evidence="2">Uno16</strain>
    </source>
</reference>
<evidence type="ECO:0000313" key="2">
    <source>
        <dbReference type="Proteomes" id="UP000287171"/>
    </source>
</evidence>
<proteinExistence type="predicted"/>
<dbReference type="InterPro" id="IPR050266">
    <property type="entry name" value="AB_hydrolase_sf"/>
</dbReference>
<sequence length="282" mass="31974">MEEKGIDAPTPSFITLDDTKIYYEVVGKGQPIVFLYDSQLLDYRIWDGPFQHFAQSYQVLRFDPRGCGKSQASATAFSRSKDLFLLLQQLHMLPVTIIDLSARPALDFIHAYPDSVASLVLISPEVGMYKSFVEAMAKLPALLNDVVPIVKELKKGDIKRGCELCLEKMVITPSTVSPEVYQWMFDMVHAHIHLLMDPQEKGIKNPEKLTKQKQWLKDIRIPTLLLEGEFPTPTIQKTASIFEQEIPQLQKRIVPNSHVMLHLENPQGFANVVLTFLAEALL</sequence>
<gene>
    <name evidence="1" type="ORF">KDA_22520</name>
</gene>
<evidence type="ECO:0000313" key="1">
    <source>
        <dbReference type="EMBL" id="GCE26768.1"/>
    </source>
</evidence>
<dbReference type="SUPFAM" id="SSF53474">
    <property type="entry name" value="alpha/beta-Hydrolases"/>
    <property type="match status" value="1"/>
</dbReference>
<organism evidence="1 2">
    <name type="scientific">Dictyobacter alpinus</name>
    <dbReference type="NCBI Taxonomy" id="2014873"/>
    <lineage>
        <taxon>Bacteria</taxon>
        <taxon>Bacillati</taxon>
        <taxon>Chloroflexota</taxon>
        <taxon>Ktedonobacteria</taxon>
        <taxon>Ktedonobacterales</taxon>
        <taxon>Dictyobacteraceae</taxon>
        <taxon>Dictyobacter</taxon>
    </lineage>
</organism>
<dbReference type="PANTHER" id="PTHR43798">
    <property type="entry name" value="MONOACYLGLYCEROL LIPASE"/>
    <property type="match status" value="1"/>
</dbReference>
<dbReference type="AlphaFoldDB" id="A0A402B5Z1"/>
<name>A0A402B5Z1_9CHLR</name>
<dbReference type="Proteomes" id="UP000287171">
    <property type="component" value="Unassembled WGS sequence"/>
</dbReference>